<gene>
    <name evidence="3" type="ORF">SAMN04488568_10491</name>
</gene>
<dbReference type="InterPro" id="IPR018637">
    <property type="entry name" value="DUF2059"/>
</dbReference>
<dbReference type="Pfam" id="PF09832">
    <property type="entry name" value="DUF2059"/>
    <property type="match status" value="1"/>
</dbReference>
<protein>
    <recommendedName>
        <fullName evidence="2">DUF2059 domain-containing protein</fullName>
    </recommendedName>
</protein>
<dbReference type="OrthoDB" id="5510290at2"/>
<keyword evidence="1" id="KW-0732">Signal</keyword>
<organism evidence="3 4">
    <name type="scientific">Maricaulis salignorans</name>
    <dbReference type="NCBI Taxonomy" id="144026"/>
    <lineage>
        <taxon>Bacteria</taxon>
        <taxon>Pseudomonadati</taxon>
        <taxon>Pseudomonadota</taxon>
        <taxon>Alphaproteobacteria</taxon>
        <taxon>Maricaulales</taxon>
        <taxon>Maricaulaceae</taxon>
        <taxon>Maricaulis</taxon>
    </lineage>
</organism>
<name>A0A1G9PYS4_9PROT</name>
<reference evidence="3 4" key="1">
    <citation type="submission" date="2016-10" db="EMBL/GenBank/DDBJ databases">
        <authorList>
            <person name="de Groot N.N."/>
        </authorList>
    </citation>
    <scope>NUCLEOTIDE SEQUENCE [LARGE SCALE GENOMIC DNA]</scope>
    <source>
        <strain evidence="3 4">DSM 16077</strain>
    </source>
</reference>
<feature type="signal peptide" evidence="1">
    <location>
        <begin position="1"/>
        <end position="22"/>
    </location>
</feature>
<evidence type="ECO:0000313" key="4">
    <source>
        <dbReference type="Proteomes" id="UP000199759"/>
    </source>
</evidence>
<evidence type="ECO:0000259" key="2">
    <source>
        <dbReference type="Pfam" id="PF09832"/>
    </source>
</evidence>
<dbReference type="AlphaFoldDB" id="A0A1G9PYS4"/>
<proteinExistence type="predicted"/>
<dbReference type="EMBL" id="FNHG01000004">
    <property type="protein sequence ID" value="SDM03938.1"/>
    <property type="molecule type" value="Genomic_DNA"/>
</dbReference>
<feature type="domain" description="DUF2059" evidence="2">
    <location>
        <begin position="91"/>
        <end position="148"/>
    </location>
</feature>
<keyword evidence="4" id="KW-1185">Reference proteome</keyword>
<dbReference type="Proteomes" id="UP000199759">
    <property type="component" value="Unassembled WGS sequence"/>
</dbReference>
<evidence type="ECO:0000256" key="1">
    <source>
        <dbReference type="SAM" id="SignalP"/>
    </source>
</evidence>
<feature type="chain" id="PRO_5011495658" description="DUF2059 domain-containing protein" evidence="1">
    <location>
        <begin position="23"/>
        <end position="162"/>
    </location>
</feature>
<sequence length="162" mass="17645">MGFLKFLSVLSASLLASALLLAAPAAADDREALARQLAEQVGAVDLASSMIDSMAPLMRDQIQSSAPQLNDEQLDTVVRILLEEFEASQTELTDLIVMLYATEFTEAELLGAIEFYETELGQVLLARMPALMERSVVAGQQWGADVAQRALPRVQEYLATIE</sequence>
<dbReference type="STRING" id="144026.SAMN04488568_10491"/>
<accession>A0A1G9PYS4</accession>
<evidence type="ECO:0000313" key="3">
    <source>
        <dbReference type="EMBL" id="SDM03938.1"/>
    </source>
</evidence>